<dbReference type="GO" id="GO:0006099">
    <property type="term" value="P:tricarboxylic acid cycle"/>
    <property type="evidence" value="ECO:0007669"/>
    <property type="project" value="TreeGrafter"/>
</dbReference>
<dbReference type="STRING" id="721133.SAMN05216176_11666"/>
<organism evidence="4 5">
    <name type="scientific">Nitratireductor indicus C115</name>
    <dbReference type="NCBI Taxonomy" id="1231190"/>
    <lineage>
        <taxon>Bacteria</taxon>
        <taxon>Pseudomonadati</taxon>
        <taxon>Pseudomonadota</taxon>
        <taxon>Alphaproteobacteria</taxon>
        <taxon>Hyphomicrobiales</taxon>
        <taxon>Phyllobacteriaceae</taxon>
        <taxon>Nitratireductor</taxon>
    </lineage>
</organism>
<reference evidence="4 5" key="1">
    <citation type="journal article" date="2012" name="J. Bacteriol.">
        <title>Genome Sequence of Nitratireductor indicus Type Strain C115.</title>
        <authorList>
            <person name="Lai Q."/>
            <person name="Li G."/>
            <person name="Yu Z."/>
            <person name="Shao Z."/>
        </authorList>
    </citation>
    <scope>NUCLEOTIDE SEQUENCE [LARGE SCALE GENOMIC DNA]</scope>
    <source>
        <strain evidence="4 5">C115</strain>
    </source>
</reference>
<comment type="caution">
    <text evidence="4">The sequence shown here is derived from an EMBL/GenBank/DDBJ whole genome shotgun (WGS) entry which is preliminary data.</text>
</comment>
<dbReference type="EMBL" id="AMSI01000002">
    <property type="protein sequence ID" value="EKF43725.1"/>
    <property type="molecule type" value="Genomic_DNA"/>
</dbReference>
<dbReference type="PANTHER" id="PTHR12469">
    <property type="entry name" value="PROTEIN EMI5 HOMOLOG, MITOCHONDRIAL"/>
    <property type="match status" value="1"/>
</dbReference>
<keyword evidence="3" id="KW-0143">Chaperone</keyword>
<evidence type="ECO:0000256" key="1">
    <source>
        <dbReference type="ARBA" id="ARBA00008571"/>
    </source>
</evidence>
<comment type="similarity">
    <text evidence="1">Belongs to the SdhE FAD assembly factor family.</text>
</comment>
<dbReference type="Gene3D" id="1.10.150.250">
    <property type="entry name" value="Flavinator of succinate dehydrogenase"/>
    <property type="match status" value="1"/>
</dbReference>
<sequence>MMEAGNASRKADRCSCTRYIPARRHLHSFKGQTMTGTTRSSHDLDPRRRRALVRSWRRGTREMDLVLGGFADAQIDRLTESEMDEYETILAVSDTELFRWVTGEAQIPQEYDTPLFARILASRGS</sequence>
<dbReference type="PATRIC" id="fig|1231190.3.peg.607"/>
<dbReference type="Proteomes" id="UP000007374">
    <property type="component" value="Unassembled WGS sequence"/>
</dbReference>
<dbReference type="InterPro" id="IPR005631">
    <property type="entry name" value="SDH"/>
</dbReference>
<evidence type="ECO:0000256" key="2">
    <source>
        <dbReference type="ARBA" id="ARBA00019418"/>
    </source>
</evidence>
<accession>K2NWN6</accession>
<dbReference type="eggNOG" id="COG2938">
    <property type="taxonomic scope" value="Bacteria"/>
</dbReference>
<dbReference type="SUPFAM" id="SSF109910">
    <property type="entry name" value="YgfY-like"/>
    <property type="match status" value="1"/>
</dbReference>
<dbReference type="PANTHER" id="PTHR12469:SF2">
    <property type="entry name" value="SUCCINATE DEHYDROGENASE ASSEMBLY FACTOR 2, MITOCHONDRIAL"/>
    <property type="match status" value="1"/>
</dbReference>
<evidence type="ECO:0000313" key="5">
    <source>
        <dbReference type="Proteomes" id="UP000007374"/>
    </source>
</evidence>
<name>K2NWN6_9HYPH</name>
<protein>
    <recommendedName>
        <fullName evidence="2">FAD assembly factor SdhE</fullName>
    </recommendedName>
</protein>
<dbReference type="Pfam" id="PF03937">
    <property type="entry name" value="Sdh5"/>
    <property type="match status" value="1"/>
</dbReference>
<gene>
    <name evidence="4" type="ORF">NA8A_02895</name>
</gene>
<dbReference type="AlphaFoldDB" id="K2NWN6"/>
<proteinExistence type="inferred from homology"/>
<keyword evidence="5" id="KW-1185">Reference proteome</keyword>
<dbReference type="InterPro" id="IPR036714">
    <property type="entry name" value="SDH_sf"/>
</dbReference>
<evidence type="ECO:0000256" key="3">
    <source>
        <dbReference type="ARBA" id="ARBA00023186"/>
    </source>
</evidence>
<evidence type="ECO:0000313" key="4">
    <source>
        <dbReference type="EMBL" id="EKF43725.1"/>
    </source>
</evidence>